<reference evidence="1 2" key="1">
    <citation type="submission" date="2024-02" db="EMBL/GenBank/DDBJ databases">
        <title>Expansion and revision of Xanthobacter and proposal of Roseixanthobacter gen. nov.</title>
        <authorList>
            <person name="Soltysiak M.P.M."/>
            <person name="Jalihal A."/>
            <person name="Ory A."/>
            <person name="Chrisophersen C."/>
            <person name="Lee A.D."/>
            <person name="Boulton J."/>
            <person name="Springer M."/>
        </authorList>
    </citation>
    <scope>NUCLEOTIDE SEQUENCE [LARGE SCALE GENOMIC DNA]</scope>
    <source>
        <strain evidence="1 2">CB5</strain>
    </source>
</reference>
<dbReference type="Gene3D" id="3.10.129.10">
    <property type="entry name" value="Hotdog Thioesterase"/>
    <property type="match status" value="1"/>
</dbReference>
<accession>A0ABW6ZGM8</accession>
<evidence type="ECO:0000313" key="1">
    <source>
        <dbReference type="EMBL" id="MFG1252939.1"/>
    </source>
</evidence>
<sequence>MKQTLQEEPMLASRRFFRHWQGTTVRHCDLDPNDHVTNSVFGAWFDDGRYGLLKQYLRPIVAQSDVFALVSVTIDFSREIAFGELPEVGTAILEVGRSSIIMGQGLFIAGACAASCRSVTVMMDGVSRRPRPLNEAERDILMSFAGLRENAAADWS</sequence>
<keyword evidence="2" id="KW-1185">Reference proteome</keyword>
<gene>
    <name evidence="1" type="ORF">V5F30_12070</name>
</gene>
<protein>
    <submittedName>
        <fullName evidence="1">Acyl-CoA thioesterase</fullName>
        <ecNumber evidence="1">3.1.2.-</ecNumber>
    </submittedName>
</protein>
<dbReference type="RefSeq" id="WP_374254379.1">
    <property type="nucleotide sequence ID" value="NZ_JBAFUR010000003.1"/>
</dbReference>
<organism evidence="1 2">
    <name type="scientific">Xanthobacter aminoxidans</name>
    <dbReference type="NCBI Taxonomy" id="186280"/>
    <lineage>
        <taxon>Bacteria</taxon>
        <taxon>Pseudomonadati</taxon>
        <taxon>Pseudomonadota</taxon>
        <taxon>Alphaproteobacteria</taxon>
        <taxon>Hyphomicrobiales</taxon>
        <taxon>Xanthobacteraceae</taxon>
        <taxon>Xanthobacter</taxon>
    </lineage>
</organism>
<dbReference type="Proteomes" id="UP001604043">
    <property type="component" value="Unassembled WGS sequence"/>
</dbReference>
<keyword evidence="1" id="KW-0378">Hydrolase</keyword>
<proteinExistence type="predicted"/>
<name>A0ABW6ZGM8_9HYPH</name>
<dbReference type="CDD" id="cd00586">
    <property type="entry name" value="4HBT"/>
    <property type="match status" value="1"/>
</dbReference>
<dbReference type="SUPFAM" id="SSF54637">
    <property type="entry name" value="Thioesterase/thiol ester dehydrase-isomerase"/>
    <property type="match status" value="1"/>
</dbReference>
<comment type="caution">
    <text evidence="1">The sequence shown here is derived from an EMBL/GenBank/DDBJ whole genome shotgun (WGS) entry which is preliminary data.</text>
</comment>
<dbReference type="EC" id="3.1.2.-" evidence="1"/>
<evidence type="ECO:0000313" key="2">
    <source>
        <dbReference type="Proteomes" id="UP001604043"/>
    </source>
</evidence>
<dbReference type="InterPro" id="IPR029069">
    <property type="entry name" value="HotDog_dom_sf"/>
</dbReference>
<dbReference type="Pfam" id="PF13279">
    <property type="entry name" value="4HBT_2"/>
    <property type="match status" value="1"/>
</dbReference>
<dbReference type="EMBL" id="JBAFUR010000003">
    <property type="protein sequence ID" value="MFG1252939.1"/>
    <property type="molecule type" value="Genomic_DNA"/>
</dbReference>
<dbReference type="GO" id="GO:0016787">
    <property type="term" value="F:hydrolase activity"/>
    <property type="evidence" value="ECO:0007669"/>
    <property type="project" value="UniProtKB-KW"/>
</dbReference>